<accession>A0A1M3TGL2</accession>
<protein>
    <submittedName>
        <fullName evidence="1">Uncharacterized protein</fullName>
    </submittedName>
</protein>
<proteinExistence type="predicted"/>
<evidence type="ECO:0000313" key="2">
    <source>
        <dbReference type="Proteomes" id="UP000184063"/>
    </source>
</evidence>
<sequence>MLFSLVRFLRFVFWSWRPSDCTIVSILSISSIFSYHKLNDIWPVTRILYLSQRIGLMYPTLDKATGLLVIFAKVVAISKYSYDFYRSTTPREIISSILYRMTGPDTAVILKKSMYIYSASLMLHKYYLYTTKRTSQRYWGIASTQHDSYGI</sequence>
<dbReference type="EMBL" id="KV878242">
    <property type="protein sequence ID" value="OJZ85918.1"/>
    <property type="molecule type" value="Genomic_DNA"/>
</dbReference>
<gene>
    <name evidence="1" type="ORF">ASPFODRAFT_631342</name>
</gene>
<dbReference type="AlphaFoldDB" id="A0A1M3TGL2"/>
<evidence type="ECO:0000313" key="1">
    <source>
        <dbReference type="EMBL" id="OJZ85918.1"/>
    </source>
</evidence>
<organism evidence="1 2">
    <name type="scientific">Aspergillus luchuensis (strain CBS 106.47)</name>
    <dbReference type="NCBI Taxonomy" id="1137211"/>
    <lineage>
        <taxon>Eukaryota</taxon>
        <taxon>Fungi</taxon>
        <taxon>Dikarya</taxon>
        <taxon>Ascomycota</taxon>
        <taxon>Pezizomycotina</taxon>
        <taxon>Eurotiomycetes</taxon>
        <taxon>Eurotiomycetidae</taxon>
        <taxon>Eurotiales</taxon>
        <taxon>Aspergillaceae</taxon>
        <taxon>Aspergillus</taxon>
        <taxon>Aspergillus subgen. Circumdati</taxon>
    </lineage>
</organism>
<reference evidence="2" key="1">
    <citation type="journal article" date="2017" name="Genome Biol.">
        <title>Comparative genomics reveals high biological diversity and specific adaptations in the industrially and medically important fungal genus Aspergillus.</title>
        <authorList>
            <person name="de Vries R.P."/>
            <person name="Riley R."/>
            <person name="Wiebenga A."/>
            <person name="Aguilar-Osorio G."/>
            <person name="Amillis S."/>
            <person name="Uchima C.A."/>
            <person name="Anderluh G."/>
            <person name="Asadollahi M."/>
            <person name="Askin M."/>
            <person name="Barry K."/>
            <person name="Battaglia E."/>
            <person name="Bayram O."/>
            <person name="Benocci T."/>
            <person name="Braus-Stromeyer S.A."/>
            <person name="Caldana C."/>
            <person name="Canovas D."/>
            <person name="Cerqueira G.C."/>
            <person name="Chen F."/>
            <person name="Chen W."/>
            <person name="Choi C."/>
            <person name="Clum A."/>
            <person name="Dos Santos R.A."/>
            <person name="Damasio A.R."/>
            <person name="Diallinas G."/>
            <person name="Emri T."/>
            <person name="Fekete E."/>
            <person name="Flipphi M."/>
            <person name="Freyberg S."/>
            <person name="Gallo A."/>
            <person name="Gournas C."/>
            <person name="Habgood R."/>
            <person name="Hainaut M."/>
            <person name="Harispe M.L."/>
            <person name="Henrissat B."/>
            <person name="Hilden K.S."/>
            <person name="Hope R."/>
            <person name="Hossain A."/>
            <person name="Karabika E."/>
            <person name="Karaffa L."/>
            <person name="Karanyi Z."/>
            <person name="Krasevec N."/>
            <person name="Kuo A."/>
            <person name="Kusch H."/>
            <person name="LaButti K."/>
            <person name="Lagendijk E.L."/>
            <person name="Lapidus A."/>
            <person name="Levasseur A."/>
            <person name="Lindquist E."/>
            <person name="Lipzen A."/>
            <person name="Logrieco A.F."/>
            <person name="MacCabe A."/>
            <person name="Maekelae M.R."/>
            <person name="Malavazi I."/>
            <person name="Melin P."/>
            <person name="Meyer V."/>
            <person name="Mielnichuk N."/>
            <person name="Miskei M."/>
            <person name="Molnar A.P."/>
            <person name="Mule G."/>
            <person name="Ngan C.Y."/>
            <person name="Orejas M."/>
            <person name="Orosz E."/>
            <person name="Ouedraogo J.P."/>
            <person name="Overkamp K.M."/>
            <person name="Park H.-S."/>
            <person name="Perrone G."/>
            <person name="Piumi F."/>
            <person name="Punt P.J."/>
            <person name="Ram A.F."/>
            <person name="Ramon A."/>
            <person name="Rauscher S."/>
            <person name="Record E."/>
            <person name="Riano-Pachon D.M."/>
            <person name="Robert V."/>
            <person name="Roehrig J."/>
            <person name="Ruller R."/>
            <person name="Salamov A."/>
            <person name="Salih N.S."/>
            <person name="Samson R.A."/>
            <person name="Sandor E."/>
            <person name="Sanguinetti M."/>
            <person name="Schuetze T."/>
            <person name="Sepcic K."/>
            <person name="Shelest E."/>
            <person name="Sherlock G."/>
            <person name="Sophianopoulou V."/>
            <person name="Squina F.M."/>
            <person name="Sun H."/>
            <person name="Susca A."/>
            <person name="Todd R.B."/>
            <person name="Tsang A."/>
            <person name="Unkles S.E."/>
            <person name="van de Wiele N."/>
            <person name="van Rossen-Uffink D."/>
            <person name="Oliveira J.V."/>
            <person name="Vesth T.C."/>
            <person name="Visser J."/>
            <person name="Yu J.-H."/>
            <person name="Zhou M."/>
            <person name="Andersen M.R."/>
            <person name="Archer D.B."/>
            <person name="Baker S.E."/>
            <person name="Benoit I."/>
            <person name="Brakhage A.A."/>
            <person name="Braus G.H."/>
            <person name="Fischer R."/>
            <person name="Frisvad J.C."/>
            <person name="Goldman G.H."/>
            <person name="Houbraken J."/>
            <person name="Oakley B."/>
            <person name="Pocsi I."/>
            <person name="Scazzocchio C."/>
            <person name="Seiboth B."/>
            <person name="vanKuyk P.A."/>
            <person name="Wortman J."/>
            <person name="Dyer P.S."/>
            <person name="Grigoriev I.V."/>
        </authorList>
    </citation>
    <scope>NUCLEOTIDE SEQUENCE [LARGE SCALE GENOMIC DNA]</scope>
    <source>
        <strain evidence="2">CBS 106.47</strain>
    </source>
</reference>
<name>A0A1M3TGL2_ASPLC</name>
<dbReference type="Proteomes" id="UP000184063">
    <property type="component" value="Unassembled WGS sequence"/>
</dbReference>
<dbReference type="VEuPathDB" id="FungiDB:ASPFODRAFT_631342"/>